<dbReference type="PANTHER" id="PTHR38471">
    <property type="entry name" value="FOUR HELIX BUNDLE PROTEIN"/>
    <property type="match status" value="1"/>
</dbReference>
<dbReference type="EMBL" id="LCIB01000034">
    <property type="protein sequence ID" value="KKT46024.1"/>
    <property type="molecule type" value="Genomic_DNA"/>
</dbReference>
<name>A0A0G1KDW4_9BACT</name>
<dbReference type="CDD" id="cd16377">
    <property type="entry name" value="23S_rRNA_IVP_like"/>
    <property type="match status" value="1"/>
</dbReference>
<dbReference type="InterPro" id="IPR036583">
    <property type="entry name" value="23S_rRNA_IVS_sf"/>
</dbReference>
<accession>A0A0G1KDW4</accession>
<dbReference type="Pfam" id="PF05635">
    <property type="entry name" value="23S_rRNA_IVP"/>
    <property type="match status" value="1"/>
</dbReference>
<evidence type="ECO:0000313" key="1">
    <source>
        <dbReference type="EMBL" id="KKT46024.1"/>
    </source>
</evidence>
<evidence type="ECO:0000313" key="2">
    <source>
        <dbReference type="Proteomes" id="UP000034063"/>
    </source>
</evidence>
<dbReference type="PANTHER" id="PTHR38471:SF2">
    <property type="entry name" value="FOUR HELIX BUNDLE PROTEIN"/>
    <property type="match status" value="1"/>
</dbReference>
<dbReference type="Proteomes" id="UP000034063">
    <property type="component" value="Unassembled WGS sequence"/>
</dbReference>
<organism evidence="1 2">
    <name type="scientific">Candidatus Gottesmanbacteria bacterium GW2011_GWA2_44_17</name>
    <dbReference type="NCBI Taxonomy" id="1618444"/>
    <lineage>
        <taxon>Bacteria</taxon>
        <taxon>Candidatus Gottesmaniibacteriota</taxon>
    </lineage>
</organism>
<dbReference type="Gene3D" id="1.20.1440.60">
    <property type="entry name" value="23S rRNA-intervening sequence"/>
    <property type="match status" value="1"/>
</dbReference>
<sequence>MNTPTTSFTQLDAWKEGHILVLAIYNIVKTFPREELFALTNQMRRAVISITSNIAEGYSRKSYKEKIQFYYMSLGSLTELQNQLYIAKDICYISPDEFVSILNQTIKVHKIITGLIIASKNRKYS</sequence>
<reference evidence="1 2" key="1">
    <citation type="journal article" date="2015" name="Nature">
        <title>rRNA introns, odd ribosomes, and small enigmatic genomes across a large radiation of phyla.</title>
        <authorList>
            <person name="Brown C.T."/>
            <person name="Hug L.A."/>
            <person name="Thomas B.C."/>
            <person name="Sharon I."/>
            <person name="Castelle C.J."/>
            <person name="Singh A."/>
            <person name="Wilkins M.J."/>
            <person name="Williams K.H."/>
            <person name="Banfield J.F."/>
        </authorList>
    </citation>
    <scope>NUCLEOTIDE SEQUENCE [LARGE SCALE GENOMIC DNA]</scope>
</reference>
<gene>
    <name evidence="1" type="ORF">UW37_C0034G0009</name>
</gene>
<proteinExistence type="predicted"/>
<dbReference type="InterPro" id="IPR012657">
    <property type="entry name" value="23S_rRNA-intervening_sequence"/>
</dbReference>
<dbReference type="AlphaFoldDB" id="A0A0G1KDW4"/>
<comment type="caution">
    <text evidence="1">The sequence shown here is derived from an EMBL/GenBank/DDBJ whole genome shotgun (WGS) entry which is preliminary data.</text>
</comment>
<dbReference type="NCBIfam" id="TIGR02436">
    <property type="entry name" value="four helix bundle protein"/>
    <property type="match status" value="1"/>
</dbReference>
<dbReference type="SUPFAM" id="SSF158446">
    <property type="entry name" value="IVS-encoded protein-like"/>
    <property type="match status" value="1"/>
</dbReference>
<protein>
    <submittedName>
        <fullName evidence="1">S23 ribosomal</fullName>
    </submittedName>
</protein>